<organism evidence="2 3">
    <name type="scientific">Gimesia alba</name>
    <dbReference type="NCBI Taxonomy" id="2527973"/>
    <lineage>
        <taxon>Bacteria</taxon>
        <taxon>Pseudomonadati</taxon>
        <taxon>Planctomycetota</taxon>
        <taxon>Planctomycetia</taxon>
        <taxon>Planctomycetales</taxon>
        <taxon>Planctomycetaceae</taxon>
        <taxon>Gimesia</taxon>
    </lineage>
</organism>
<name>A0A517RPZ0_9PLAN</name>
<evidence type="ECO:0000313" key="2">
    <source>
        <dbReference type="EMBL" id="QDT45938.1"/>
    </source>
</evidence>
<keyword evidence="1" id="KW-1133">Transmembrane helix</keyword>
<keyword evidence="1" id="KW-0812">Transmembrane</keyword>
<sequence length="97" mass="10347">MNSKRITAGVLVVLLLVLLSWTFIGGVGDLRLQVLLGFGIVLGLVYAIHGRLSEWILDLSGNKIVADDAPGNISPRVYLPILGAVVLIAVIIFLVNV</sequence>
<feature type="transmembrane region" description="Helical" evidence="1">
    <location>
        <begin position="34"/>
        <end position="57"/>
    </location>
</feature>
<gene>
    <name evidence="2" type="ORF">Pan241w_60660</name>
</gene>
<feature type="transmembrane region" description="Helical" evidence="1">
    <location>
        <begin position="6"/>
        <end position="27"/>
    </location>
</feature>
<dbReference type="RefSeq" id="WP_198000228.1">
    <property type="nucleotide sequence ID" value="NZ_CP036269.1"/>
</dbReference>
<keyword evidence="3" id="KW-1185">Reference proteome</keyword>
<accession>A0A517RPZ0</accession>
<evidence type="ECO:0000313" key="3">
    <source>
        <dbReference type="Proteomes" id="UP000317171"/>
    </source>
</evidence>
<dbReference type="KEGG" id="gaz:Pan241w_60660"/>
<protein>
    <submittedName>
        <fullName evidence="2">Uncharacterized protein</fullName>
    </submittedName>
</protein>
<dbReference type="EMBL" id="CP036269">
    <property type="protein sequence ID" value="QDT45938.1"/>
    <property type="molecule type" value="Genomic_DNA"/>
</dbReference>
<evidence type="ECO:0000256" key="1">
    <source>
        <dbReference type="SAM" id="Phobius"/>
    </source>
</evidence>
<proteinExistence type="predicted"/>
<reference evidence="2 3" key="1">
    <citation type="submission" date="2019-02" db="EMBL/GenBank/DDBJ databases">
        <title>Deep-cultivation of Planctomycetes and their phenomic and genomic characterization uncovers novel biology.</title>
        <authorList>
            <person name="Wiegand S."/>
            <person name="Jogler M."/>
            <person name="Boedeker C."/>
            <person name="Pinto D."/>
            <person name="Vollmers J."/>
            <person name="Rivas-Marin E."/>
            <person name="Kohn T."/>
            <person name="Peeters S.H."/>
            <person name="Heuer A."/>
            <person name="Rast P."/>
            <person name="Oberbeckmann S."/>
            <person name="Bunk B."/>
            <person name="Jeske O."/>
            <person name="Meyerdierks A."/>
            <person name="Storesund J.E."/>
            <person name="Kallscheuer N."/>
            <person name="Luecker S."/>
            <person name="Lage O.M."/>
            <person name="Pohl T."/>
            <person name="Merkel B.J."/>
            <person name="Hornburger P."/>
            <person name="Mueller R.-W."/>
            <person name="Bruemmer F."/>
            <person name="Labrenz M."/>
            <person name="Spormann A.M."/>
            <person name="Op den Camp H."/>
            <person name="Overmann J."/>
            <person name="Amann R."/>
            <person name="Jetten M.S.M."/>
            <person name="Mascher T."/>
            <person name="Medema M.H."/>
            <person name="Devos D.P."/>
            <person name="Kaster A.-K."/>
            <person name="Ovreas L."/>
            <person name="Rohde M."/>
            <person name="Galperin M.Y."/>
            <person name="Jogler C."/>
        </authorList>
    </citation>
    <scope>NUCLEOTIDE SEQUENCE [LARGE SCALE GENOMIC DNA]</scope>
    <source>
        <strain evidence="2 3">Pan241w</strain>
    </source>
</reference>
<keyword evidence="1" id="KW-0472">Membrane</keyword>
<feature type="transmembrane region" description="Helical" evidence="1">
    <location>
        <begin position="77"/>
        <end position="95"/>
    </location>
</feature>
<dbReference type="Proteomes" id="UP000317171">
    <property type="component" value="Chromosome"/>
</dbReference>
<dbReference type="AlphaFoldDB" id="A0A517RPZ0"/>